<evidence type="ECO:0000313" key="1">
    <source>
        <dbReference type="EMBL" id="TWU51416.1"/>
    </source>
</evidence>
<dbReference type="Proteomes" id="UP000317977">
    <property type="component" value="Unassembled WGS sequence"/>
</dbReference>
<organism evidence="1 2">
    <name type="scientific">Rubripirellula reticaptiva</name>
    <dbReference type="NCBI Taxonomy" id="2528013"/>
    <lineage>
        <taxon>Bacteria</taxon>
        <taxon>Pseudomonadati</taxon>
        <taxon>Planctomycetota</taxon>
        <taxon>Planctomycetia</taxon>
        <taxon>Pirellulales</taxon>
        <taxon>Pirellulaceae</taxon>
        <taxon>Rubripirellula</taxon>
    </lineage>
</organism>
<gene>
    <name evidence="1" type="ORF">Poly59_30080</name>
</gene>
<protein>
    <submittedName>
        <fullName evidence="1">Uncharacterized protein</fullName>
    </submittedName>
</protein>
<reference evidence="1 2" key="1">
    <citation type="submission" date="2019-02" db="EMBL/GenBank/DDBJ databases">
        <title>Deep-cultivation of Planctomycetes and their phenomic and genomic characterization uncovers novel biology.</title>
        <authorList>
            <person name="Wiegand S."/>
            <person name="Jogler M."/>
            <person name="Boedeker C."/>
            <person name="Pinto D."/>
            <person name="Vollmers J."/>
            <person name="Rivas-Marin E."/>
            <person name="Kohn T."/>
            <person name="Peeters S.H."/>
            <person name="Heuer A."/>
            <person name="Rast P."/>
            <person name="Oberbeckmann S."/>
            <person name="Bunk B."/>
            <person name="Jeske O."/>
            <person name="Meyerdierks A."/>
            <person name="Storesund J.E."/>
            <person name="Kallscheuer N."/>
            <person name="Luecker S."/>
            <person name="Lage O.M."/>
            <person name="Pohl T."/>
            <person name="Merkel B.J."/>
            <person name="Hornburger P."/>
            <person name="Mueller R.-W."/>
            <person name="Bruemmer F."/>
            <person name="Labrenz M."/>
            <person name="Spormann A.M."/>
            <person name="Op Den Camp H."/>
            <person name="Overmann J."/>
            <person name="Amann R."/>
            <person name="Jetten M.S.M."/>
            <person name="Mascher T."/>
            <person name="Medema M.H."/>
            <person name="Devos D.P."/>
            <person name="Kaster A.-K."/>
            <person name="Ovreas L."/>
            <person name="Rohde M."/>
            <person name="Galperin M.Y."/>
            <person name="Jogler C."/>
        </authorList>
    </citation>
    <scope>NUCLEOTIDE SEQUENCE [LARGE SCALE GENOMIC DNA]</scope>
    <source>
        <strain evidence="1 2">Poly59</strain>
    </source>
</reference>
<name>A0A5C6EUX1_9BACT</name>
<dbReference type="AlphaFoldDB" id="A0A5C6EUX1"/>
<sequence length="164" mass="18142">MRKAGIFFLGFGCGAAALLLLLTVHASRFTPPTPILKRADAITVFLHPWSGYRAATNKPVTIPADYQDAVFRRIVPETYYGDINEHITPIIAHVTVTHPDETQTHVLVREGGKNPAIVSVDGVNYFYAKNESDVYAGATEFVSLVSEIYHQRQTQPTTEKDAEP</sequence>
<comment type="caution">
    <text evidence="1">The sequence shown here is derived from an EMBL/GenBank/DDBJ whole genome shotgun (WGS) entry which is preliminary data.</text>
</comment>
<dbReference type="EMBL" id="SJPX01000003">
    <property type="protein sequence ID" value="TWU51416.1"/>
    <property type="molecule type" value="Genomic_DNA"/>
</dbReference>
<accession>A0A5C6EUX1</accession>
<proteinExistence type="predicted"/>
<keyword evidence="2" id="KW-1185">Reference proteome</keyword>
<evidence type="ECO:0000313" key="2">
    <source>
        <dbReference type="Proteomes" id="UP000317977"/>
    </source>
</evidence>